<evidence type="ECO:0000256" key="3">
    <source>
        <dbReference type="ARBA" id="ARBA00007630"/>
    </source>
</evidence>
<comment type="subcellular location">
    <subcellularLocation>
        <location evidence="2 15">Cytoplasm</location>
    </subcellularLocation>
</comment>
<dbReference type="InterPro" id="IPR016009">
    <property type="entry name" value="tRNA_MeTrfase_TRMD/TRM10"/>
</dbReference>
<comment type="catalytic activity">
    <reaction evidence="14 15">
        <text>guanosine(37) in tRNA + S-adenosyl-L-methionine = N(1)-methylguanosine(37) in tRNA + S-adenosyl-L-homocysteine + H(+)</text>
        <dbReference type="Rhea" id="RHEA:36899"/>
        <dbReference type="Rhea" id="RHEA-COMP:10145"/>
        <dbReference type="Rhea" id="RHEA-COMP:10147"/>
        <dbReference type="ChEBI" id="CHEBI:15378"/>
        <dbReference type="ChEBI" id="CHEBI:57856"/>
        <dbReference type="ChEBI" id="CHEBI:59789"/>
        <dbReference type="ChEBI" id="CHEBI:73542"/>
        <dbReference type="ChEBI" id="CHEBI:74269"/>
        <dbReference type="EC" id="2.1.1.228"/>
    </reaction>
</comment>
<evidence type="ECO:0000256" key="8">
    <source>
        <dbReference type="ARBA" id="ARBA00022603"/>
    </source>
</evidence>
<dbReference type="FunFam" id="3.40.1280.10:FF:000001">
    <property type="entry name" value="tRNA (guanine-N(1)-)-methyltransferase"/>
    <property type="match status" value="1"/>
</dbReference>
<comment type="subunit">
    <text evidence="4 15">Homodimer.</text>
</comment>
<comment type="function">
    <text evidence="1 15">Specifically methylates guanosine-37 in various tRNAs.</text>
</comment>
<dbReference type="InterPro" id="IPR029026">
    <property type="entry name" value="tRNA_m1G_MTases_N"/>
</dbReference>
<comment type="similarity">
    <text evidence="3 15">Belongs to the RNA methyltransferase TrmD family.</text>
</comment>
<keyword evidence="11 15" id="KW-0819">tRNA processing</keyword>
<reference evidence="19" key="1">
    <citation type="submission" date="2017-09" db="EMBL/GenBank/DDBJ databases">
        <title>Depth-based differentiation of microbial function through sediment-hosted aquifers and enrichment of novel symbionts in the deep terrestrial subsurface.</title>
        <authorList>
            <person name="Probst A.J."/>
            <person name="Ladd B."/>
            <person name="Jarett J.K."/>
            <person name="Geller-Mcgrath D.E."/>
            <person name="Sieber C.M.K."/>
            <person name="Emerson J.B."/>
            <person name="Anantharaman K."/>
            <person name="Thomas B.C."/>
            <person name="Malmstrom R."/>
            <person name="Stieglmeier M."/>
            <person name="Klingl A."/>
            <person name="Woyke T."/>
            <person name="Ryan C.M."/>
            <person name="Banfield J.F."/>
        </authorList>
    </citation>
    <scope>NUCLEOTIDE SEQUENCE [LARGE SCALE GENOMIC DNA]</scope>
</reference>
<evidence type="ECO:0000259" key="17">
    <source>
        <dbReference type="Pfam" id="PF01746"/>
    </source>
</evidence>
<dbReference type="GO" id="GO:0002939">
    <property type="term" value="P:tRNA N1-guanine methylation"/>
    <property type="evidence" value="ECO:0007669"/>
    <property type="project" value="TreeGrafter"/>
</dbReference>
<dbReference type="AlphaFoldDB" id="A0A2M6WS30"/>
<dbReference type="Pfam" id="PF01746">
    <property type="entry name" value="tRNA_m1G_MT"/>
    <property type="match status" value="1"/>
</dbReference>
<dbReference type="SUPFAM" id="SSF75217">
    <property type="entry name" value="alpha/beta knot"/>
    <property type="match status" value="1"/>
</dbReference>
<keyword evidence="8 15" id="KW-0489">Methyltransferase</keyword>
<proteinExistence type="inferred from homology"/>
<evidence type="ECO:0000256" key="12">
    <source>
        <dbReference type="ARBA" id="ARBA00029736"/>
    </source>
</evidence>
<evidence type="ECO:0000256" key="6">
    <source>
        <dbReference type="ARBA" id="ARBA00014679"/>
    </source>
</evidence>
<dbReference type="InterPro" id="IPR002649">
    <property type="entry name" value="tRNA_m1G_MeTrfase_TrmD"/>
</dbReference>
<dbReference type="PANTHER" id="PTHR46417">
    <property type="entry name" value="TRNA (GUANINE-N(1)-)-METHYLTRANSFERASE"/>
    <property type="match status" value="1"/>
</dbReference>
<dbReference type="GO" id="GO:0005829">
    <property type="term" value="C:cytosol"/>
    <property type="evidence" value="ECO:0007669"/>
    <property type="project" value="TreeGrafter"/>
</dbReference>
<dbReference type="EMBL" id="PFAO01000006">
    <property type="protein sequence ID" value="PIT95607.1"/>
    <property type="molecule type" value="Genomic_DNA"/>
</dbReference>
<name>A0A2M6WS30_9BACT</name>
<protein>
    <recommendedName>
        <fullName evidence="6 15">tRNA (guanine-N(1)-)-methyltransferase</fullName>
        <ecNumber evidence="5 15">2.1.1.228</ecNumber>
    </recommendedName>
    <alternativeName>
        <fullName evidence="12 15">M1G-methyltransferase</fullName>
    </alternativeName>
    <alternativeName>
        <fullName evidence="13 15">tRNA [GM37] methyltransferase</fullName>
    </alternativeName>
</protein>
<evidence type="ECO:0000256" key="1">
    <source>
        <dbReference type="ARBA" id="ARBA00002634"/>
    </source>
</evidence>
<dbReference type="EC" id="2.1.1.228" evidence="5 15"/>
<dbReference type="InterPro" id="IPR029028">
    <property type="entry name" value="Alpha/beta_knot_MTases"/>
</dbReference>
<dbReference type="CDD" id="cd18080">
    <property type="entry name" value="TrmD-like"/>
    <property type="match status" value="1"/>
</dbReference>
<feature type="binding site" evidence="15 16">
    <location>
        <position position="136"/>
    </location>
    <ligand>
        <name>S-adenosyl-L-methionine</name>
        <dbReference type="ChEBI" id="CHEBI:59789"/>
    </ligand>
</feature>
<evidence type="ECO:0000256" key="5">
    <source>
        <dbReference type="ARBA" id="ARBA00012807"/>
    </source>
</evidence>
<evidence type="ECO:0000256" key="16">
    <source>
        <dbReference type="PIRSR" id="PIRSR000386-1"/>
    </source>
</evidence>
<dbReference type="Gene3D" id="1.10.1270.20">
    <property type="entry name" value="tRNA(m1g37)methyltransferase, domain 2"/>
    <property type="match status" value="1"/>
</dbReference>
<evidence type="ECO:0000256" key="2">
    <source>
        <dbReference type="ARBA" id="ARBA00004496"/>
    </source>
</evidence>
<dbReference type="PIRSF" id="PIRSF000386">
    <property type="entry name" value="tRNA_mtase"/>
    <property type="match status" value="1"/>
</dbReference>
<dbReference type="InterPro" id="IPR023148">
    <property type="entry name" value="tRNA_m1G_MeTrfase_C_sf"/>
</dbReference>
<organism evidence="18 19">
    <name type="scientific">Candidatus Falkowbacteria bacterium CG10_big_fil_rev_8_21_14_0_10_38_22</name>
    <dbReference type="NCBI Taxonomy" id="1974564"/>
    <lineage>
        <taxon>Bacteria</taxon>
        <taxon>Candidatus Falkowiibacteriota</taxon>
    </lineage>
</organism>
<dbReference type="HAMAP" id="MF_00605">
    <property type="entry name" value="TrmD"/>
    <property type="match status" value="1"/>
</dbReference>
<keyword evidence="9 15" id="KW-0808">Transferase</keyword>
<evidence type="ECO:0000256" key="11">
    <source>
        <dbReference type="ARBA" id="ARBA00022694"/>
    </source>
</evidence>
<evidence type="ECO:0000256" key="7">
    <source>
        <dbReference type="ARBA" id="ARBA00022490"/>
    </source>
</evidence>
<keyword evidence="7 15" id="KW-0963">Cytoplasm</keyword>
<dbReference type="Proteomes" id="UP000228964">
    <property type="component" value="Unassembled WGS sequence"/>
</dbReference>
<evidence type="ECO:0000256" key="13">
    <source>
        <dbReference type="ARBA" id="ARBA00033392"/>
    </source>
</evidence>
<dbReference type="GO" id="GO:0052906">
    <property type="term" value="F:tRNA (guanine(37)-N1)-methyltransferase activity"/>
    <property type="evidence" value="ECO:0007669"/>
    <property type="project" value="UniProtKB-UniRule"/>
</dbReference>
<feature type="domain" description="tRNA methyltransferase TRMD/TRM10-type" evidence="17">
    <location>
        <begin position="1"/>
        <end position="214"/>
    </location>
</feature>
<sequence>MNFHIVTIFPEIFNSYFNESILKRSQTNKIIDIKIHNLRDWTEDKHKTVDDTPYGGGAGMVMKIEPLYKAIQSIAPFTRPVYCGDKGARLPLRGTSGQGKGDLKSKIILLSAKGKKWNQQLAKKYSKLNNIILICGRYEGVDERIKNFIDEEISLGNYVLTGGEIGAMAIVDSITRLLPGALGNEQSAKNESHSQPGVLEYPQYTRPEIFTTRSFTPLIKGGRGIFTPFIKGARLPLRGTNGQGKGDFSGIKKYRVPKVLLSGDHRKIEEWRRKKMKKVK</sequence>
<evidence type="ECO:0000256" key="15">
    <source>
        <dbReference type="HAMAP-Rule" id="MF_00605"/>
    </source>
</evidence>
<evidence type="ECO:0000256" key="4">
    <source>
        <dbReference type="ARBA" id="ARBA00011738"/>
    </source>
</evidence>
<comment type="caution">
    <text evidence="18">The sequence shown here is derived from an EMBL/GenBank/DDBJ whole genome shotgun (WGS) entry which is preliminary data.</text>
</comment>
<accession>A0A2M6WS30</accession>
<evidence type="ECO:0000256" key="10">
    <source>
        <dbReference type="ARBA" id="ARBA00022691"/>
    </source>
</evidence>
<dbReference type="PANTHER" id="PTHR46417:SF1">
    <property type="entry name" value="TRNA (GUANINE-N(1)-)-METHYLTRANSFERASE"/>
    <property type="match status" value="1"/>
</dbReference>
<evidence type="ECO:0000313" key="18">
    <source>
        <dbReference type="EMBL" id="PIT95607.1"/>
    </source>
</evidence>
<evidence type="ECO:0000256" key="9">
    <source>
        <dbReference type="ARBA" id="ARBA00022679"/>
    </source>
</evidence>
<evidence type="ECO:0000313" key="19">
    <source>
        <dbReference type="Proteomes" id="UP000228964"/>
    </source>
</evidence>
<evidence type="ECO:0000256" key="14">
    <source>
        <dbReference type="ARBA" id="ARBA00047783"/>
    </source>
</evidence>
<dbReference type="Gene3D" id="3.40.1280.10">
    <property type="match status" value="1"/>
</dbReference>
<feature type="binding site" evidence="15 16">
    <location>
        <begin position="155"/>
        <end position="160"/>
    </location>
    <ligand>
        <name>S-adenosyl-L-methionine</name>
        <dbReference type="ChEBI" id="CHEBI:59789"/>
    </ligand>
</feature>
<dbReference type="NCBIfam" id="NF000648">
    <property type="entry name" value="PRK00026.1"/>
    <property type="match status" value="1"/>
</dbReference>
<keyword evidence="10 15" id="KW-0949">S-adenosyl-L-methionine</keyword>
<gene>
    <name evidence="15" type="primary">trmD</name>
    <name evidence="18" type="ORF">COT96_00260</name>
</gene>